<reference evidence="1" key="1">
    <citation type="submission" date="2012-11" db="EMBL/GenBank/DDBJ databases">
        <title>Dependencies among metagenomic species, viruses, plasmids and units of genetic variation.</title>
        <authorList>
            <person name="Nielsen H.B."/>
            <person name="Almeida M."/>
            <person name="Juncker A.S."/>
            <person name="Rasmussen S."/>
            <person name="Li J."/>
            <person name="Sunagawa S."/>
            <person name="Plichta D."/>
            <person name="Gautier L."/>
            <person name="Le Chatelier E."/>
            <person name="Peletier E."/>
            <person name="Bonde I."/>
            <person name="Nielsen T."/>
            <person name="Manichanh C."/>
            <person name="Arumugam M."/>
            <person name="Batto J."/>
            <person name="Santos M.B.Q.D."/>
            <person name="Blom N."/>
            <person name="Borruel N."/>
            <person name="Burgdorf K.S."/>
            <person name="Boumezbeur F."/>
            <person name="Casellas F."/>
            <person name="Dore J."/>
            <person name="Guarner F."/>
            <person name="Hansen T."/>
            <person name="Hildebrand F."/>
            <person name="Kaas R.S."/>
            <person name="Kennedy S."/>
            <person name="Kristiansen K."/>
            <person name="Kultima J.R."/>
            <person name="Leonard P."/>
            <person name="Levenez F."/>
            <person name="Lund O."/>
            <person name="Moumen B."/>
            <person name="Le Paslier D."/>
            <person name="Pons N."/>
            <person name="Pedersen O."/>
            <person name="Prifti E."/>
            <person name="Qin J."/>
            <person name="Raes J."/>
            <person name="Tap J."/>
            <person name="Tims S."/>
            <person name="Ussery D.W."/>
            <person name="Yamada T."/>
            <person name="MetaHit consortium"/>
            <person name="Renault P."/>
            <person name="Sicheritz-Ponten T."/>
            <person name="Bork P."/>
            <person name="Wang J."/>
            <person name="Brunak S."/>
            <person name="Ehrlich S.D."/>
        </authorList>
    </citation>
    <scope>NUCLEOTIDE SEQUENCE [LARGE SCALE GENOMIC DNA]</scope>
</reference>
<evidence type="ECO:0000313" key="1">
    <source>
        <dbReference type="EMBL" id="CDD57455.1"/>
    </source>
</evidence>
<comment type="caution">
    <text evidence="1">The sequence shown here is derived from an EMBL/GenBank/DDBJ whole genome shotgun (WGS) entry which is preliminary data.</text>
</comment>
<gene>
    <name evidence="1" type="ORF">BN656_01630</name>
</gene>
<dbReference type="AlphaFoldDB" id="R7AGH5"/>
<dbReference type="InterPro" id="IPR036388">
    <property type="entry name" value="WH-like_DNA-bd_sf"/>
</dbReference>
<proteinExistence type="predicted"/>
<organism evidence="1 2">
    <name type="scientific">Bacteroides pectinophilus CAG:437</name>
    <dbReference type="NCBI Taxonomy" id="1263051"/>
    <lineage>
        <taxon>Bacteria</taxon>
        <taxon>Bacillati</taxon>
        <taxon>Bacillota</taxon>
        <taxon>Clostridia</taxon>
        <taxon>Eubacteriales</taxon>
    </lineage>
</organism>
<name>R7AGH5_9FIRM</name>
<protein>
    <recommendedName>
        <fullName evidence="3">DUF4364 domain-containing protein</fullName>
    </recommendedName>
</protein>
<sequence>MPSDSMTLYKLMILYMLSRVNFPLNNNQISEFMLSNNYTDYFTLQEVLNDLTESNFIAADVYRNTTQYHLTEEGTDTIAFFNTRISNAIKDDIEQYLTDNKYELKNEVGTIADFYRSTNQDYIVHCQVKEGDSTLIELSLSVPLEEQANAMCSKWKDASQEIYDFIMHKLM</sequence>
<dbReference type="InterPro" id="IPR025374">
    <property type="entry name" value="DUF4364"/>
</dbReference>
<dbReference type="InterPro" id="IPR036390">
    <property type="entry name" value="WH_DNA-bd_sf"/>
</dbReference>
<dbReference type="EMBL" id="CBHH010000049">
    <property type="protein sequence ID" value="CDD57455.1"/>
    <property type="molecule type" value="Genomic_DNA"/>
</dbReference>
<evidence type="ECO:0000313" key="2">
    <source>
        <dbReference type="Proteomes" id="UP000018141"/>
    </source>
</evidence>
<dbReference type="Proteomes" id="UP000018141">
    <property type="component" value="Unassembled WGS sequence"/>
</dbReference>
<accession>R7AGH5</accession>
<dbReference type="Pfam" id="PF14277">
    <property type="entry name" value="DUF4364"/>
    <property type="match status" value="1"/>
</dbReference>
<dbReference type="Gene3D" id="1.10.10.10">
    <property type="entry name" value="Winged helix-like DNA-binding domain superfamily/Winged helix DNA-binding domain"/>
    <property type="match status" value="1"/>
</dbReference>
<evidence type="ECO:0008006" key="3">
    <source>
        <dbReference type="Google" id="ProtNLM"/>
    </source>
</evidence>
<dbReference type="SUPFAM" id="SSF46785">
    <property type="entry name" value="Winged helix' DNA-binding domain"/>
    <property type="match status" value="1"/>
</dbReference>